<dbReference type="Proteomes" id="UP000479043">
    <property type="component" value="Unassembled WGS sequence"/>
</dbReference>
<dbReference type="InterPro" id="IPR006143">
    <property type="entry name" value="RND_pump_MFP"/>
</dbReference>
<dbReference type="Gene3D" id="2.40.50.100">
    <property type="match status" value="1"/>
</dbReference>
<feature type="signal peptide" evidence="5">
    <location>
        <begin position="1"/>
        <end position="24"/>
    </location>
</feature>
<keyword evidence="3 4" id="KW-0175">Coiled coil</keyword>
<name>A0A6L8LK81_9RHOB</name>
<dbReference type="Pfam" id="PF25917">
    <property type="entry name" value="BSH_RND"/>
    <property type="match status" value="1"/>
</dbReference>
<evidence type="ECO:0000256" key="2">
    <source>
        <dbReference type="ARBA" id="ARBA00009477"/>
    </source>
</evidence>
<evidence type="ECO:0000256" key="1">
    <source>
        <dbReference type="ARBA" id="ARBA00004196"/>
    </source>
</evidence>
<dbReference type="GO" id="GO:0016020">
    <property type="term" value="C:membrane"/>
    <property type="evidence" value="ECO:0007669"/>
    <property type="project" value="InterPro"/>
</dbReference>
<gene>
    <name evidence="8" type="ORF">GR167_02160</name>
</gene>
<evidence type="ECO:0000256" key="3">
    <source>
        <dbReference type="ARBA" id="ARBA00023054"/>
    </source>
</evidence>
<dbReference type="Pfam" id="PF25954">
    <property type="entry name" value="Beta-barrel_RND_2"/>
    <property type="match status" value="1"/>
</dbReference>
<feature type="domain" description="CusB-like beta-barrel" evidence="7">
    <location>
        <begin position="279"/>
        <end position="352"/>
    </location>
</feature>
<dbReference type="NCBIfam" id="TIGR01730">
    <property type="entry name" value="RND_mfp"/>
    <property type="match status" value="1"/>
</dbReference>
<keyword evidence="9" id="KW-1185">Reference proteome</keyword>
<dbReference type="PANTHER" id="PTHR32347">
    <property type="entry name" value="EFFLUX SYSTEM COMPONENT YKNX-RELATED"/>
    <property type="match status" value="1"/>
</dbReference>
<evidence type="ECO:0000256" key="4">
    <source>
        <dbReference type="SAM" id="Coils"/>
    </source>
</evidence>
<dbReference type="InterPro" id="IPR058792">
    <property type="entry name" value="Beta-barrel_RND_2"/>
</dbReference>
<feature type="coiled-coil region" evidence="4">
    <location>
        <begin position="112"/>
        <end position="146"/>
    </location>
</feature>
<evidence type="ECO:0000313" key="9">
    <source>
        <dbReference type="Proteomes" id="UP000479043"/>
    </source>
</evidence>
<dbReference type="InterPro" id="IPR050465">
    <property type="entry name" value="UPF0194_transport"/>
</dbReference>
<comment type="subcellular location">
    <subcellularLocation>
        <location evidence="1">Cell envelope</location>
    </subcellularLocation>
</comment>
<dbReference type="PRINTS" id="PR01490">
    <property type="entry name" value="RTXTOXIND"/>
</dbReference>
<dbReference type="Gene3D" id="2.40.420.20">
    <property type="match status" value="1"/>
</dbReference>
<evidence type="ECO:0000259" key="6">
    <source>
        <dbReference type="Pfam" id="PF25917"/>
    </source>
</evidence>
<feature type="domain" description="Multidrug resistance protein MdtA-like barrel-sandwich hybrid" evidence="6">
    <location>
        <begin position="58"/>
        <end position="266"/>
    </location>
</feature>
<organism evidence="8 9">
    <name type="scientific">Thalassovita mangrovi</name>
    <dbReference type="NCBI Taxonomy" id="2692236"/>
    <lineage>
        <taxon>Bacteria</taxon>
        <taxon>Pseudomonadati</taxon>
        <taxon>Pseudomonadota</taxon>
        <taxon>Alphaproteobacteria</taxon>
        <taxon>Rhodobacterales</taxon>
        <taxon>Roseobacteraceae</taxon>
        <taxon>Thalassovita</taxon>
    </lineage>
</organism>
<dbReference type="GO" id="GO:0030313">
    <property type="term" value="C:cell envelope"/>
    <property type="evidence" value="ECO:0007669"/>
    <property type="project" value="UniProtKB-SubCell"/>
</dbReference>
<proteinExistence type="inferred from homology"/>
<dbReference type="GO" id="GO:0022857">
    <property type="term" value="F:transmembrane transporter activity"/>
    <property type="evidence" value="ECO:0007669"/>
    <property type="project" value="InterPro"/>
</dbReference>
<keyword evidence="5" id="KW-0732">Signal</keyword>
<comment type="similarity">
    <text evidence="2">Belongs to the membrane fusion protein (MFP) (TC 8.A.1) family.</text>
</comment>
<protein>
    <submittedName>
        <fullName evidence="8">Efflux RND transporter periplasmic adaptor subunit</fullName>
    </submittedName>
</protein>
<dbReference type="InterPro" id="IPR058625">
    <property type="entry name" value="MdtA-like_BSH"/>
</dbReference>
<dbReference type="AlphaFoldDB" id="A0A6L8LK81"/>
<dbReference type="EMBL" id="WWEN01000002">
    <property type="protein sequence ID" value="MYM54092.1"/>
    <property type="molecule type" value="Genomic_DNA"/>
</dbReference>
<sequence>MRKRLFIALIFIGLAGAAVYYSDAASPETEPNYITADVTEGPLQEVVTATGSLQAVVTVEVGSELSGRIAQLLVDFNDVVTKGQPIARLDAKRFEARSSEARASLRIAKVGVEIKQAELDRSLAELEDAEANLAVLTARRDGALARQEALTAEAKRKADLGSRNLITLEETETAQMNARIAAAALREADAILTAHRLRIDVARANVDRQKADLQAGQALIPQKQALLELAEADLERTTILAPIDGVVIKRNVSEGQTVAASLETPTMFTIAEDLSEMELHARVDETDIGAVKIGQPVSFSVDAYPTRVFSGEVTQVRLAPEIVQNVVTYTVVIRTRNDQRLLLPGMTARLAIRVMETEPVVKVPIAALDFRPETAAPDDQDRPRVWVMGADQKPRPVDIAVGQQNRTQIAVESDALAVGDKVITSAYTTKQPRRLFGIKLGF</sequence>
<accession>A0A6L8LK81</accession>
<feature type="chain" id="PRO_5026871463" evidence="5">
    <location>
        <begin position="25"/>
        <end position="442"/>
    </location>
</feature>
<reference evidence="8 9" key="1">
    <citation type="submission" date="2020-01" db="EMBL/GenBank/DDBJ databases">
        <authorList>
            <person name="Chen S."/>
        </authorList>
    </citation>
    <scope>NUCLEOTIDE SEQUENCE [LARGE SCALE GENOMIC DNA]</scope>
    <source>
        <strain evidence="8 9">GS-10</strain>
    </source>
</reference>
<evidence type="ECO:0000259" key="7">
    <source>
        <dbReference type="Pfam" id="PF25954"/>
    </source>
</evidence>
<dbReference type="RefSeq" id="WP_160971809.1">
    <property type="nucleotide sequence ID" value="NZ_WWEN01000002.1"/>
</dbReference>
<evidence type="ECO:0000313" key="8">
    <source>
        <dbReference type="EMBL" id="MYM54092.1"/>
    </source>
</evidence>
<comment type="caution">
    <text evidence="8">The sequence shown here is derived from an EMBL/GenBank/DDBJ whole genome shotgun (WGS) entry which is preliminary data.</text>
</comment>
<dbReference type="PANTHER" id="PTHR32347:SF14">
    <property type="entry name" value="EFFLUX SYSTEM COMPONENT YKNX-RELATED"/>
    <property type="match status" value="1"/>
</dbReference>
<evidence type="ECO:0000256" key="5">
    <source>
        <dbReference type="SAM" id="SignalP"/>
    </source>
</evidence>
<dbReference type="Gene3D" id="2.40.30.170">
    <property type="match status" value="1"/>
</dbReference>
<dbReference type="SUPFAM" id="SSF111369">
    <property type="entry name" value="HlyD-like secretion proteins"/>
    <property type="match status" value="2"/>
</dbReference>